<dbReference type="EMBL" id="JAAGME010001724">
    <property type="protein sequence ID" value="NEB73425.1"/>
    <property type="molecule type" value="Genomic_DNA"/>
</dbReference>
<dbReference type="InterPro" id="IPR001242">
    <property type="entry name" value="Condensation_dom"/>
</dbReference>
<evidence type="ECO:0000259" key="5">
    <source>
        <dbReference type="PROSITE" id="PS50075"/>
    </source>
</evidence>
<dbReference type="Proteomes" id="UP000471648">
    <property type="component" value="Unassembled WGS sequence"/>
</dbReference>
<dbReference type="RefSeq" id="WP_164359343.1">
    <property type="nucleotide sequence ID" value="NZ_JAAGME010001724.1"/>
</dbReference>
<feature type="domain" description="Carrier" evidence="5">
    <location>
        <begin position="740"/>
        <end position="814"/>
    </location>
</feature>
<dbReference type="GO" id="GO:0017000">
    <property type="term" value="P:antibiotic biosynthetic process"/>
    <property type="evidence" value="ECO:0007669"/>
    <property type="project" value="UniProtKB-ARBA"/>
</dbReference>
<reference evidence="6 7" key="1">
    <citation type="submission" date="2020-01" db="EMBL/GenBank/DDBJ databases">
        <title>Insect and environment-associated Actinomycetes.</title>
        <authorList>
            <person name="Currrie C."/>
            <person name="Chevrette M."/>
            <person name="Carlson C."/>
            <person name="Stubbendieck R."/>
            <person name="Wendt-Pienkowski E."/>
        </authorList>
    </citation>
    <scope>NUCLEOTIDE SEQUENCE [LARGE SCALE GENOMIC DNA]</scope>
    <source>
        <strain evidence="6 7">SID14438</strain>
    </source>
</reference>
<feature type="domain" description="Carrier" evidence="5">
    <location>
        <begin position="1809"/>
        <end position="1884"/>
    </location>
</feature>
<feature type="region of interest" description="Disordered" evidence="4">
    <location>
        <begin position="807"/>
        <end position="827"/>
    </location>
</feature>
<dbReference type="NCBIfam" id="TIGR01733">
    <property type="entry name" value="AA-adenyl-dom"/>
    <property type="match status" value="2"/>
</dbReference>
<evidence type="ECO:0000313" key="7">
    <source>
        <dbReference type="Proteomes" id="UP000471648"/>
    </source>
</evidence>
<dbReference type="CDD" id="cd05930">
    <property type="entry name" value="A_NRPS"/>
    <property type="match status" value="1"/>
</dbReference>
<protein>
    <submittedName>
        <fullName evidence="6">Amino acid adenylation domain-containing protein</fullName>
    </submittedName>
</protein>
<dbReference type="Gene3D" id="3.40.50.1820">
    <property type="entry name" value="alpha/beta hydrolase"/>
    <property type="match status" value="1"/>
</dbReference>
<dbReference type="GO" id="GO:0003824">
    <property type="term" value="F:catalytic activity"/>
    <property type="evidence" value="ECO:0007669"/>
    <property type="project" value="InterPro"/>
</dbReference>
<comment type="caution">
    <text evidence="6">The sequence shown here is derived from an EMBL/GenBank/DDBJ whole genome shotgun (WGS) entry which is preliminary data.</text>
</comment>
<dbReference type="Pfam" id="PF13193">
    <property type="entry name" value="AMP-binding_C"/>
    <property type="match status" value="2"/>
</dbReference>
<dbReference type="Pfam" id="PF00668">
    <property type="entry name" value="Condensation"/>
    <property type="match status" value="1"/>
</dbReference>
<feature type="region of interest" description="Disordered" evidence="4">
    <location>
        <begin position="1400"/>
        <end position="1440"/>
    </location>
</feature>
<evidence type="ECO:0000256" key="4">
    <source>
        <dbReference type="SAM" id="MobiDB-lite"/>
    </source>
</evidence>
<feature type="compositionally biased region" description="Low complexity" evidence="4">
    <location>
        <begin position="1416"/>
        <end position="1436"/>
    </location>
</feature>
<dbReference type="PROSITE" id="PS50075">
    <property type="entry name" value="CARRIER"/>
    <property type="match status" value="2"/>
</dbReference>
<dbReference type="InterPro" id="IPR010071">
    <property type="entry name" value="AA_adenyl_dom"/>
</dbReference>
<accession>A0A6N9VPN6</accession>
<dbReference type="GO" id="GO:0044550">
    <property type="term" value="P:secondary metabolite biosynthetic process"/>
    <property type="evidence" value="ECO:0007669"/>
    <property type="project" value="TreeGrafter"/>
</dbReference>
<proteinExistence type="predicted"/>
<dbReference type="InterPro" id="IPR029058">
    <property type="entry name" value="AB_hydrolase_fold"/>
</dbReference>
<dbReference type="Gene3D" id="3.30.559.10">
    <property type="entry name" value="Chloramphenicol acetyltransferase-like domain"/>
    <property type="match status" value="1"/>
</dbReference>
<dbReference type="InterPro" id="IPR023213">
    <property type="entry name" value="CAT-like_dom_sf"/>
</dbReference>
<dbReference type="Gene3D" id="3.30.300.30">
    <property type="match status" value="2"/>
</dbReference>
<dbReference type="SUPFAM" id="SSF56801">
    <property type="entry name" value="Acetyl-CoA synthetase-like"/>
    <property type="match status" value="2"/>
</dbReference>
<dbReference type="InterPro" id="IPR020806">
    <property type="entry name" value="PKS_PP-bd"/>
</dbReference>
<evidence type="ECO:0000256" key="1">
    <source>
        <dbReference type="ARBA" id="ARBA00001957"/>
    </source>
</evidence>
<dbReference type="GO" id="GO:0043041">
    <property type="term" value="P:amino acid activation for nonribosomal peptide biosynthetic process"/>
    <property type="evidence" value="ECO:0007669"/>
    <property type="project" value="TreeGrafter"/>
</dbReference>
<dbReference type="SUPFAM" id="SSF47336">
    <property type="entry name" value="ACP-like"/>
    <property type="match status" value="2"/>
</dbReference>
<evidence type="ECO:0000313" key="6">
    <source>
        <dbReference type="EMBL" id="NEB73425.1"/>
    </source>
</evidence>
<name>A0A6N9VPN6_STRMI</name>
<dbReference type="SUPFAM" id="SSF52777">
    <property type="entry name" value="CoA-dependent acyltransferases"/>
    <property type="match status" value="3"/>
</dbReference>
<dbReference type="InterPro" id="IPR000873">
    <property type="entry name" value="AMP-dep_synth/lig_dom"/>
</dbReference>
<dbReference type="InterPro" id="IPR025110">
    <property type="entry name" value="AMP-bd_C"/>
</dbReference>
<dbReference type="PANTHER" id="PTHR45527:SF1">
    <property type="entry name" value="FATTY ACID SYNTHASE"/>
    <property type="match status" value="1"/>
</dbReference>
<gene>
    <name evidence="6" type="ORF">G3I39_41165</name>
</gene>
<evidence type="ECO:0000256" key="3">
    <source>
        <dbReference type="ARBA" id="ARBA00022553"/>
    </source>
</evidence>
<comment type="cofactor">
    <cofactor evidence="1">
        <name>pantetheine 4'-phosphate</name>
        <dbReference type="ChEBI" id="CHEBI:47942"/>
    </cofactor>
</comment>
<sequence length="1922" mass="205042">MTDTDPELDAPSEQGAEATTFPSLPARAAAPTFRRASGELPLDQAYGPAQLLAALAVVLSRHNELRRVAIGVPRQDGGTTALLTLRLDLGEDPTFATASAAAEQALREADRTSEAHLRSLAARPAPACVVSVPGPPASGPAEPRQLRRVLAASELHLSIQPDGDRLRYEFRTDVFDAVTARRIAGQTAQILSEGTRDPSADIDSLELAGAEEQADLQALGRAVTEPVDARLEALFERQVALGPDRVALSSGDRRLSYRELDEQANWLALRLAGRGIGPGQRVGIRLARPDHRVTVLLAALKAGAAYVPVDPAAPPERQRDIAELAGIALLVTDDDRAPAPAGTPVELLPHRLPSAVSGPTPAGSPDDAAYVLFTSGSTGRPKGVEVAHRNVVRLFATTRGLFGFGAQDTWLNAHAITFDASVWEIYGAVLHGGRVVIAPVDAVRDPEAMVALVEGEGITMLTISPTAFDGFRDAALERGASFDRLRYGVLCAEALNPAALTTWFERWGERSPALVNMYGITETTVHSTFHRLSAADVREGRSRIGTGLPDTPVHVLDRRGRPAPFGVPGEIHVGGPGVALGYAAAPDAERARFTADPYAAAPRARLYRSGDKGRRLPDGCIEYLGRLDQQVKIRGYRIELGEIEATLLAHPSVRSARAWVIRRPDRPPLLAAAVVPAGTGAGAEELREFAAGRLPPYAVPAGVVLVAELPRTANGKLDTARLPDPFAEVAGQTAGEGLPLGGPPALGAVTDAMSQVLGLPRVSGDTSFFEAGGDSITAVRLVARLRAAGFDADLSRIYRARTPRALARSLRPAGPPAAAQPTPEPVRPLPDGLPGGAVAAFPATRLQRGMFLHGVRDGLHVYHDVLSYTVNQPLEEGPLREALREAVGSHPALRSSFAVDHPSGPLQVVHATAEIACTFADLRDRSADERSAVLRSWAADERRNPFDWSEPGLLRVFVHRTGDRESVLSLSVHHTVLDGWSAASLVTELLLSHARRLDGLPAPVRTPDDTMRRYAELERAVEGEARHRSFWREYLDGARPTPLPGDITDAAAAPPLVEVERTLPGELTESFAAFARSSGVPLRSAYLSAHLAVLSFLSAETEVTTGVVTSGRLEEAGGDTGLGLFLNTVPLRAEVADLSWSALPVSVFDNETALYAHRRLPLERIQAAAGLSGPLPTAFNYTDFHVYDRLARSGIRLSDVHYDEETDFPLLVAVHKDPFSTAVTLSVSHHTDRREEELAARYAELFEQLVRQATVQPDEPAVRVLARWAQGRGFTAEPAPGPAAGAPASLVPLLAERLTTDTQAPLLAAGGTEWTRAQIAHRVTALRRRLAGHGVTHGVRVACFLERGPDPLVALLALWSLGAVYVPVDTGLPAARRRAVPTAAHCALVLRSAALPAGELPGPELVLDGPDEDLTSPASGGSPLAGEAAPPAGPDSWAEPGPGQEAYVLFTSGSTGEPKAVSMPHRAMAHLITWQAAQPEFATPRRISQFAPLAFDVSVQEMLTAVVHGGTLYVVPDDVRRNSQALLDFFVDHDIEVGFLPPVALHQLAAARKAFGRTPSRLTHLLLAGEALAVDDTVRAFCSAAGTELVNQYGPTETHVVTSHRLGPDPASWPDRPPIGRPVAGAQARVLDQLGRPVSRDAQGELHIGGAPVAAGYLDAKGTAAPDGERFTASPHGAAFYRTGDLVRVRGGELEYVGRTDDQVKVRGYRVEPDGVAAVLLRHEGIRACVVRAVHTEGRSTELAAYVVPAGTWVTAATVQEHARTALPEYAVPRYVELLDRIPRTRNGKVDAQALRAPRPVRPRPGPPTAVTPAERRVLTVWGAVLGQPVASPTVSFFEAGGTSLLALTLYLKLREAFEQPFVMHDLFRFPTARGFAAFLTGGRTESRQKATARASGRDADRIATAAARRRLARNPERTTGE</sequence>
<dbReference type="InterPro" id="IPR020845">
    <property type="entry name" value="AMP-binding_CS"/>
</dbReference>
<dbReference type="PROSITE" id="PS00455">
    <property type="entry name" value="AMP_BINDING"/>
    <property type="match status" value="2"/>
</dbReference>
<dbReference type="Gene3D" id="1.10.1200.10">
    <property type="entry name" value="ACP-like"/>
    <property type="match status" value="1"/>
</dbReference>
<dbReference type="InterPro" id="IPR042099">
    <property type="entry name" value="ANL_N_sf"/>
</dbReference>
<dbReference type="Pfam" id="PF00501">
    <property type="entry name" value="AMP-binding"/>
    <property type="match status" value="2"/>
</dbReference>
<dbReference type="InterPro" id="IPR036736">
    <property type="entry name" value="ACP-like_sf"/>
</dbReference>
<dbReference type="InterPro" id="IPR045851">
    <property type="entry name" value="AMP-bd_C_sf"/>
</dbReference>
<organism evidence="6 7">
    <name type="scientific">Streptomyces microflavus</name>
    <name type="common">Streptomyces lipmanii</name>
    <dbReference type="NCBI Taxonomy" id="1919"/>
    <lineage>
        <taxon>Bacteria</taxon>
        <taxon>Bacillati</taxon>
        <taxon>Actinomycetota</taxon>
        <taxon>Actinomycetes</taxon>
        <taxon>Kitasatosporales</taxon>
        <taxon>Streptomycetaceae</taxon>
        <taxon>Streptomyces</taxon>
    </lineage>
</organism>
<dbReference type="PANTHER" id="PTHR45527">
    <property type="entry name" value="NONRIBOSOMAL PEPTIDE SYNTHETASE"/>
    <property type="match status" value="1"/>
</dbReference>
<keyword evidence="2" id="KW-0596">Phosphopantetheine</keyword>
<dbReference type="SMART" id="SM00823">
    <property type="entry name" value="PKS_PP"/>
    <property type="match status" value="2"/>
</dbReference>
<dbReference type="Gene3D" id="3.40.50.12780">
    <property type="entry name" value="N-terminal domain of ligase-like"/>
    <property type="match status" value="2"/>
</dbReference>
<dbReference type="GO" id="GO:0031177">
    <property type="term" value="F:phosphopantetheine binding"/>
    <property type="evidence" value="ECO:0007669"/>
    <property type="project" value="InterPro"/>
</dbReference>
<dbReference type="InterPro" id="IPR009081">
    <property type="entry name" value="PP-bd_ACP"/>
</dbReference>
<dbReference type="InterPro" id="IPR006162">
    <property type="entry name" value="Ppantetheine_attach_site"/>
</dbReference>
<feature type="compositionally biased region" description="Acidic residues" evidence="4">
    <location>
        <begin position="1"/>
        <end position="10"/>
    </location>
</feature>
<dbReference type="Gene3D" id="3.30.559.30">
    <property type="entry name" value="Nonribosomal peptide synthetase, condensation domain"/>
    <property type="match status" value="2"/>
</dbReference>
<feature type="region of interest" description="Disordered" evidence="4">
    <location>
        <begin position="1"/>
        <end position="27"/>
    </location>
</feature>
<evidence type="ECO:0000256" key="2">
    <source>
        <dbReference type="ARBA" id="ARBA00022450"/>
    </source>
</evidence>
<keyword evidence="3" id="KW-0597">Phosphoprotein</keyword>
<dbReference type="GO" id="GO:0005737">
    <property type="term" value="C:cytoplasm"/>
    <property type="evidence" value="ECO:0007669"/>
    <property type="project" value="TreeGrafter"/>
</dbReference>
<dbReference type="Pfam" id="PF00550">
    <property type="entry name" value="PP-binding"/>
    <property type="match status" value="2"/>
</dbReference>
<dbReference type="GO" id="GO:0008610">
    <property type="term" value="P:lipid biosynthetic process"/>
    <property type="evidence" value="ECO:0007669"/>
    <property type="project" value="UniProtKB-ARBA"/>
</dbReference>
<dbReference type="PROSITE" id="PS00012">
    <property type="entry name" value="PHOSPHOPANTETHEINE"/>
    <property type="match status" value="1"/>
</dbReference>